<reference evidence="4 5" key="3">
    <citation type="submission" date="2023-06" db="EMBL/GenBank/DDBJ databases">
        <authorList>
            <person name="Zeman M."/>
            <person name="Kubasova T."/>
            <person name="Jahodarova E."/>
            <person name="Nykrynova M."/>
            <person name="Rychlik I."/>
        </authorList>
    </citation>
    <scope>NUCLEOTIDE SEQUENCE [LARGE SCALE GENOMIC DNA]</scope>
    <source>
        <strain evidence="4 5">ET39</strain>
    </source>
</reference>
<comment type="caution">
    <text evidence="1">Lacks conserved residue(s) required for the propagation of feature annotation.</text>
</comment>
<reference evidence="5" key="2">
    <citation type="submission" date="2023-06" db="EMBL/GenBank/DDBJ databases">
        <title>Identification and characterization of horizontal gene transfer across gut microbiota members of farm animals based on homology search.</title>
        <authorList>
            <person name="Zeman M."/>
            <person name="Kubasova T."/>
            <person name="Jahodarova E."/>
            <person name="Nykrynova M."/>
            <person name="Rychlik I."/>
        </authorList>
    </citation>
    <scope>NUCLEOTIDE SEQUENCE [LARGE SCALE GENOMIC DNA]</scope>
    <source>
        <strain evidence="5">ET39</strain>
    </source>
</reference>
<comment type="caution">
    <text evidence="4">The sequence shown here is derived from an EMBL/GenBank/DDBJ whole genome shotgun (WGS) entry which is preliminary data.</text>
</comment>
<dbReference type="InterPro" id="IPR024568">
    <property type="entry name" value="RNase_HIII_N"/>
</dbReference>
<dbReference type="EMBL" id="JAUDCG010000114">
    <property type="protein sequence ID" value="MDM8158166.1"/>
    <property type="molecule type" value="Genomic_DNA"/>
</dbReference>
<evidence type="ECO:0000256" key="2">
    <source>
        <dbReference type="RuleBase" id="RU003515"/>
    </source>
</evidence>
<evidence type="ECO:0000313" key="4">
    <source>
        <dbReference type="EMBL" id="MDM8158166.1"/>
    </source>
</evidence>
<keyword evidence="2" id="KW-0540">Nuclease</keyword>
<name>A0ABT7UEV6_9FIRM</name>
<dbReference type="InterPro" id="IPR012295">
    <property type="entry name" value="TBP_dom_sf"/>
</dbReference>
<protein>
    <recommendedName>
        <fullName evidence="2">Ribonuclease</fullName>
        <ecNumber evidence="2">3.1.26.4</ecNumber>
    </recommendedName>
</protein>
<keyword evidence="2" id="KW-0255">Endonuclease</keyword>
<proteinExistence type="inferred from homology"/>
<keyword evidence="5" id="KW-1185">Reference proteome</keyword>
<dbReference type="RefSeq" id="WP_289608587.1">
    <property type="nucleotide sequence ID" value="NZ_JAUDCG010000114.1"/>
</dbReference>
<dbReference type="CDD" id="cd14796">
    <property type="entry name" value="RNAse_HIII_N"/>
    <property type="match status" value="1"/>
</dbReference>
<evidence type="ECO:0000256" key="1">
    <source>
        <dbReference type="PROSITE-ProRule" id="PRU01319"/>
    </source>
</evidence>
<gene>
    <name evidence="4" type="ORF">QUV96_11070</name>
</gene>
<sequence>MSVKTITMTEEQIRQLEQRLSKAQKRKTPPYARYQYQTSECVITAYESGKVVFQGEGADFYAQGWETAEPDARARRFPQAGSDEVGTGDYFGPVVVCAALVQKEDVPLLAQLQVTDSKALSDDHIRKIGPQLIERLPHSLLILNNSDYNRVHESDNMVAIKCKLHNQAYVHLRRKAQG</sequence>
<dbReference type="EC" id="3.1.26.4" evidence="2"/>
<dbReference type="SUPFAM" id="SSF53098">
    <property type="entry name" value="Ribonuclease H-like"/>
    <property type="match status" value="1"/>
</dbReference>
<keyword evidence="2" id="KW-0378">Hydrolase</keyword>
<evidence type="ECO:0000259" key="3">
    <source>
        <dbReference type="PROSITE" id="PS51975"/>
    </source>
</evidence>
<dbReference type="InterPro" id="IPR036397">
    <property type="entry name" value="RNaseH_sf"/>
</dbReference>
<comment type="function">
    <text evidence="2">Endonuclease that specifically degrades the RNA of RNA-DNA hybrids.</text>
</comment>
<accession>A0ABT7UEV6</accession>
<dbReference type="Proteomes" id="UP001529340">
    <property type="component" value="Unassembled WGS sequence"/>
</dbReference>
<organism evidence="4 5">
    <name type="scientific">Amedibacillus dolichus</name>
    <dbReference type="NCBI Taxonomy" id="31971"/>
    <lineage>
        <taxon>Bacteria</taxon>
        <taxon>Bacillati</taxon>
        <taxon>Bacillota</taxon>
        <taxon>Erysipelotrichia</taxon>
        <taxon>Erysipelotrichales</taxon>
        <taxon>Erysipelotrichaceae</taxon>
        <taxon>Amedibacillus</taxon>
    </lineage>
</organism>
<dbReference type="InterPro" id="IPR012337">
    <property type="entry name" value="RNaseH-like_sf"/>
</dbReference>
<comment type="similarity">
    <text evidence="2">Belongs to the RNase HII family.</text>
</comment>
<comment type="catalytic activity">
    <reaction evidence="2">
        <text>Endonucleolytic cleavage to 5'-phosphomonoester.</text>
        <dbReference type="EC" id="3.1.26.4"/>
    </reaction>
</comment>
<feature type="domain" description="RNase H type-2" evidence="3">
    <location>
        <begin position="77"/>
        <end position="178"/>
    </location>
</feature>
<dbReference type="PROSITE" id="PS51975">
    <property type="entry name" value="RNASE_H_2"/>
    <property type="match status" value="1"/>
</dbReference>
<dbReference type="Gene3D" id="3.30.420.10">
    <property type="entry name" value="Ribonuclease H-like superfamily/Ribonuclease H"/>
    <property type="match status" value="1"/>
</dbReference>
<dbReference type="Pfam" id="PF01351">
    <property type="entry name" value="RNase_HII"/>
    <property type="match status" value="1"/>
</dbReference>
<dbReference type="InterPro" id="IPR024567">
    <property type="entry name" value="RNase_HII/HIII_dom"/>
</dbReference>
<reference evidence="4 5" key="1">
    <citation type="submission" date="2023-06" db="EMBL/GenBank/DDBJ databases">
        <title>Identification and characterization of horizontal gene transfer across gut microbiota members of farm animals based on homology search.</title>
        <authorList>
            <person name="Schwarzerova J."/>
            <person name="Nykrynova M."/>
            <person name="Jureckova K."/>
            <person name="Cejkova D."/>
            <person name="Rychlik I."/>
        </authorList>
    </citation>
    <scope>NUCLEOTIDE SEQUENCE [LARGE SCALE GENOMIC DNA]</scope>
    <source>
        <strain evidence="4 5">ET39</strain>
    </source>
</reference>
<feature type="non-terminal residue" evidence="4">
    <location>
        <position position="178"/>
    </location>
</feature>
<evidence type="ECO:0000313" key="5">
    <source>
        <dbReference type="Proteomes" id="UP001529340"/>
    </source>
</evidence>
<dbReference type="Pfam" id="PF11858">
    <property type="entry name" value="DUF3378"/>
    <property type="match status" value="1"/>
</dbReference>
<dbReference type="Gene3D" id="3.30.310.10">
    <property type="entry name" value="TATA-Binding Protein"/>
    <property type="match status" value="1"/>
</dbReference>